<dbReference type="EMBL" id="BMAW01020231">
    <property type="protein sequence ID" value="GFT67008.1"/>
    <property type="molecule type" value="Genomic_DNA"/>
</dbReference>
<dbReference type="AlphaFoldDB" id="A0A8X6PEP7"/>
<organism evidence="1 2">
    <name type="scientific">Nephila pilipes</name>
    <name type="common">Giant wood spider</name>
    <name type="synonym">Nephila maculata</name>
    <dbReference type="NCBI Taxonomy" id="299642"/>
    <lineage>
        <taxon>Eukaryota</taxon>
        <taxon>Metazoa</taxon>
        <taxon>Ecdysozoa</taxon>
        <taxon>Arthropoda</taxon>
        <taxon>Chelicerata</taxon>
        <taxon>Arachnida</taxon>
        <taxon>Araneae</taxon>
        <taxon>Araneomorphae</taxon>
        <taxon>Entelegynae</taxon>
        <taxon>Araneoidea</taxon>
        <taxon>Nephilidae</taxon>
        <taxon>Nephila</taxon>
    </lineage>
</organism>
<protein>
    <submittedName>
        <fullName evidence="1">Uncharacterized protein</fullName>
    </submittedName>
</protein>
<accession>A0A8X6PEP7</accession>
<comment type="caution">
    <text evidence="1">The sequence shown here is derived from an EMBL/GenBank/DDBJ whole genome shotgun (WGS) entry which is preliminary data.</text>
</comment>
<proteinExistence type="predicted"/>
<reference evidence="1" key="1">
    <citation type="submission" date="2020-08" db="EMBL/GenBank/DDBJ databases">
        <title>Multicomponent nature underlies the extraordinary mechanical properties of spider dragline silk.</title>
        <authorList>
            <person name="Kono N."/>
            <person name="Nakamura H."/>
            <person name="Mori M."/>
            <person name="Yoshida Y."/>
            <person name="Ohtoshi R."/>
            <person name="Malay A.D."/>
            <person name="Moran D.A.P."/>
            <person name="Tomita M."/>
            <person name="Numata K."/>
            <person name="Arakawa K."/>
        </authorList>
    </citation>
    <scope>NUCLEOTIDE SEQUENCE</scope>
</reference>
<evidence type="ECO:0000313" key="1">
    <source>
        <dbReference type="EMBL" id="GFT67008.1"/>
    </source>
</evidence>
<sequence>MWLKDRPLGWMDGRNERGYRAYLLLIGHYLTRLSLTPMAPSLRGAAYLLVDFFEKSGIFWKFTFNLLFCDKRGGLYIACSVDSEAAKEILLKDTDWDGLWNQRGSLWWQLSSASDVKLLNFVVAGTTVDNKSILSV</sequence>
<gene>
    <name evidence="1" type="ORF">NPIL_111781</name>
</gene>
<evidence type="ECO:0000313" key="2">
    <source>
        <dbReference type="Proteomes" id="UP000887013"/>
    </source>
</evidence>
<dbReference type="Proteomes" id="UP000887013">
    <property type="component" value="Unassembled WGS sequence"/>
</dbReference>
<name>A0A8X6PEP7_NEPPI</name>
<keyword evidence="2" id="KW-1185">Reference proteome</keyword>